<gene>
    <name evidence="1" type="ORF">THIOM_001550</name>
</gene>
<name>A0A176S400_9GAMM</name>
<evidence type="ECO:0000313" key="2">
    <source>
        <dbReference type="Proteomes" id="UP000076962"/>
    </source>
</evidence>
<evidence type="ECO:0008006" key="3">
    <source>
        <dbReference type="Google" id="ProtNLM"/>
    </source>
</evidence>
<organism evidence="1 2">
    <name type="scientific">Candidatus Thiomargarita nelsonii</name>
    <dbReference type="NCBI Taxonomy" id="1003181"/>
    <lineage>
        <taxon>Bacteria</taxon>
        <taxon>Pseudomonadati</taxon>
        <taxon>Pseudomonadota</taxon>
        <taxon>Gammaproteobacteria</taxon>
        <taxon>Thiotrichales</taxon>
        <taxon>Thiotrichaceae</taxon>
        <taxon>Thiomargarita</taxon>
    </lineage>
</organism>
<comment type="caution">
    <text evidence="1">The sequence shown here is derived from an EMBL/GenBank/DDBJ whole genome shotgun (WGS) entry which is preliminary data.</text>
</comment>
<protein>
    <recommendedName>
        <fullName evidence="3">Protein containing DUF1814</fullName>
    </recommendedName>
</protein>
<sequence>MSKPKQADISALIESLISSGVEFIVVGGAAAVLHGAPTATVDLDIVHRQTSDNVNRLMNVLTSLDTIYRDPAGRHIVPTKDDLMGKGQLNLSTDLGPLDPLCRLHDGRGFDELIPHSVVLSDSGKSIRVLDLDTLIEIKDSTKRPRDKLVVSLLVALRERDL</sequence>
<accession>A0A176S400</accession>
<proteinExistence type="predicted"/>
<dbReference type="AlphaFoldDB" id="A0A176S400"/>
<evidence type="ECO:0000313" key="1">
    <source>
        <dbReference type="EMBL" id="OAD22636.1"/>
    </source>
</evidence>
<dbReference type="Gene3D" id="3.30.460.40">
    <property type="match status" value="1"/>
</dbReference>
<dbReference type="Proteomes" id="UP000076962">
    <property type="component" value="Unassembled WGS sequence"/>
</dbReference>
<dbReference type="SUPFAM" id="SSF81301">
    <property type="entry name" value="Nucleotidyltransferase"/>
    <property type="match status" value="1"/>
</dbReference>
<dbReference type="InterPro" id="IPR043519">
    <property type="entry name" value="NT_sf"/>
</dbReference>
<keyword evidence="2" id="KW-1185">Reference proteome</keyword>
<reference evidence="1 2" key="1">
    <citation type="submission" date="2016-05" db="EMBL/GenBank/DDBJ databases">
        <title>Single-cell genome of chain-forming Candidatus Thiomargarita nelsonii and comparison to other large sulfur-oxidizing bacteria.</title>
        <authorList>
            <person name="Winkel M."/>
            <person name="Salman V."/>
            <person name="Woyke T."/>
            <person name="Schulz-Vogt H."/>
            <person name="Richter M."/>
            <person name="Flood B."/>
            <person name="Bailey J."/>
            <person name="Amann R."/>
            <person name="Mussmann M."/>
        </authorList>
    </citation>
    <scope>NUCLEOTIDE SEQUENCE [LARGE SCALE GENOMIC DNA]</scope>
    <source>
        <strain evidence="1 2">THI036</strain>
    </source>
</reference>
<dbReference type="EMBL" id="LUTY01000821">
    <property type="protein sequence ID" value="OAD22636.1"/>
    <property type="molecule type" value="Genomic_DNA"/>
</dbReference>